<feature type="domain" description="F-box" evidence="1">
    <location>
        <begin position="17"/>
        <end position="67"/>
    </location>
</feature>
<dbReference type="Proteomes" id="UP001497516">
    <property type="component" value="Chromosome 5"/>
</dbReference>
<dbReference type="EMBL" id="OZ034818">
    <property type="protein sequence ID" value="CAL1387943.1"/>
    <property type="molecule type" value="Genomic_DNA"/>
</dbReference>
<dbReference type="Pfam" id="PF00646">
    <property type="entry name" value="F-box"/>
    <property type="match status" value="1"/>
</dbReference>
<organism evidence="2 3">
    <name type="scientific">Linum trigynum</name>
    <dbReference type="NCBI Taxonomy" id="586398"/>
    <lineage>
        <taxon>Eukaryota</taxon>
        <taxon>Viridiplantae</taxon>
        <taxon>Streptophyta</taxon>
        <taxon>Embryophyta</taxon>
        <taxon>Tracheophyta</taxon>
        <taxon>Spermatophyta</taxon>
        <taxon>Magnoliopsida</taxon>
        <taxon>eudicotyledons</taxon>
        <taxon>Gunneridae</taxon>
        <taxon>Pentapetalae</taxon>
        <taxon>rosids</taxon>
        <taxon>fabids</taxon>
        <taxon>Malpighiales</taxon>
        <taxon>Linaceae</taxon>
        <taxon>Linum</taxon>
    </lineage>
</organism>
<dbReference type="PANTHER" id="PTHR31672:SF13">
    <property type="entry name" value="F-BOX PROTEIN CPR30-LIKE"/>
    <property type="match status" value="1"/>
</dbReference>
<reference evidence="2 3" key="1">
    <citation type="submission" date="2024-04" db="EMBL/GenBank/DDBJ databases">
        <authorList>
            <person name="Fracassetti M."/>
        </authorList>
    </citation>
    <scope>NUCLEOTIDE SEQUENCE [LARGE SCALE GENOMIC DNA]</scope>
</reference>
<accession>A0AAV2EQG4</accession>
<evidence type="ECO:0000313" key="2">
    <source>
        <dbReference type="EMBL" id="CAL1387943.1"/>
    </source>
</evidence>
<sequence length="125" mass="14559">MESLSSNLIRRKVDQQPPPLPILPPELIDEIFTWLPVDSLVRFRVLLKSFKILISRPNFVKSHLRSMKALSNTRPNCTERLFRRSINFFTGWDRSINWRFVSYSLYPVSNDPSNGDAKFVAGSLY</sequence>
<dbReference type="InterPro" id="IPR036047">
    <property type="entry name" value="F-box-like_dom_sf"/>
</dbReference>
<proteinExistence type="predicted"/>
<dbReference type="SUPFAM" id="SSF81383">
    <property type="entry name" value="F-box domain"/>
    <property type="match status" value="1"/>
</dbReference>
<dbReference type="PANTHER" id="PTHR31672">
    <property type="entry name" value="BNACNNG10540D PROTEIN"/>
    <property type="match status" value="1"/>
</dbReference>
<dbReference type="AlphaFoldDB" id="A0AAV2EQG4"/>
<name>A0AAV2EQG4_9ROSI</name>
<gene>
    <name evidence="2" type="ORF">LTRI10_LOCUS28895</name>
</gene>
<dbReference type="PROSITE" id="PS50181">
    <property type="entry name" value="FBOX"/>
    <property type="match status" value="1"/>
</dbReference>
<dbReference type="InterPro" id="IPR001810">
    <property type="entry name" value="F-box_dom"/>
</dbReference>
<evidence type="ECO:0000259" key="1">
    <source>
        <dbReference type="PROSITE" id="PS50181"/>
    </source>
</evidence>
<evidence type="ECO:0000313" key="3">
    <source>
        <dbReference type="Proteomes" id="UP001497516"/>
    </source>
</evidence>
<keyword evidence="3" id="KW-1185">Reference proteome</keyword>
<protein>
    <recommendedName>
        <fullName evidence="1">F-box domain-containing protein</fullName>
    </recommendedName>
</protein>
<dbReference type="InterPro" id="IPR050796">
    <property type="entry name" value="SCF_F-box_component"/>
</dbReference>